<evidence type="ECO:0000313" key="1">
    <source>
        <dbReference type="EMBL" id="BAU18943.1"/>
    </source>
</evidence>
<organism evidence="1 2">
    <name type="scientific">Prevotella intermedia</name>
    <dbReference type="NCBI Taxonomy" id="28131"/>
    <lineage>
        <taxon>Bacteria</taxon>
        <taxon>Pseudomonadati</taxon>
        <taxon>Bacteroidota</taxon>
        <taxon>Bacteroidia</taxon>
        <taxon>Bacteroidales</taxon>
        <taxon>Prevotellaceae</taxon>
        <taxon>Prevotella</taxon>
    </lineage>
</organism>
<sequence length="51" mass="6006">MPILPSLLPTEYLIWVSRCCTFANVNEQGVREVLRAARLPHLIYIYRYVNL</sequence>
<name>A0A0T7APD7_PREIN</name>
<dbReference type="AlphaFoldDB" id="A0A0T7APD7"/>
<reference evidence="1 2" key="1">
    <citation type="journal article" date="2016" name="DNA Res.">
        <title>The complete genome sequencing of Prevotella intermedia strain OMA14 and a subsequent fine-scale, intra-species genomic comparison reveal an unusual amplification of conjugative and mobile transposons and identify a novel Prevotella-lineage-specific repeat.</title>
        <authorList>
            <person name="Naito M."/>
            <person name="Ogura Y."/>
            <person name="Itoh T."/>
            <person name="Shoji M."/>
            <person name="Okamoto M."/>
            <person name="Hayashi T."/>
            <person name="Nakayama K."/>
        </authorList>
    </citation>
    <scope>NUCLEOTIDE SEQUENCE [LARGE SCALE GENOMIC DNA]</scope>
    <source>
        <strain evidence="1 2">OMA14</strain>
    </source>
</reference>
<protein>
    <submittedName>
        <fullName evidence="1">Uncharacterized protein</fullName>
    </submittedName>
</protein>
<proteinExistence type="predicted"/>
<gene>
    <name evidence="1" type="ORF">PIOMA14_II_0438</name>
</gene>
<dbReference type="EMBL" id="AP014598">
    <property type="protein sequence ID" value="BAU18943.1"/>
    <property type="molecule type" value="Genomic_DNA"/>
</dbReference>
<dbReference type="Proteomes" id="UP000217431">
    <property type="component" value="Chromosome II"/>
</dbReference>
<accession>A0A0T7APD7</accession>
<evidence type="ECO:0000313" key="2">
    <source>
        <dbReference type="Proteomes" id="UP000217431"/>
    </source>
</evidence>